<dbReference type="Proteomes" id="UP000652761">
    <property type="component" value="Unassembled WGS sequence"/>
</dbReference>
<dbReference type="InterPro" id="IPR001232">
    <property type="entry name" value="SKP1-like"/>
</dbReference>
<feature type="region of interest" description="Disordered" evidence="4">
    <location>
        <begin position="108"/>
        <end position="150"/>
    </location>
</feature>
<dbReference type="SUPFAM" id="SSF54695">
    <property type="entry name" value="POZ domain"/>
    <property type="match status" value="1"/>
</dbReference>
<dbReference type="InterPro" id="IPR016072">
    <property type="entry name" value="Skp1_comp_dimer"/>
</dbReference>
<feature type="domain" description="SKP1 component dimerisation" evidence="5">
    <location>
        <begin position="266"/>
        <end position="313"/>
    </location>
</feature>
<evidence type="ECO:0000256" key="3">
    <source>
        <dbReference type="ARBA" id="ARBA00022786"/>
    </source>
</evidence>
<accession>A0A843WQC0</accession>
<dbReference type="Pfam" id="PF03931">
    <property type="entry name" value="Skp1_POZ"/>
    <property type="match status" value="1"/>
</dbReference>
<dbReference type="OrthoDB" id="2342932at2759"/>
<evidence type="ECO:0000313" key="8">
    <source>
        <dbReference type="Proteomes" id="UP000652761"/>
    </source>
</evidence>
<dbReference type="SMART" id="SM00512">
    <property type="entry name" value="Skp1"/>
    <property type="match status" value="1"/>
</dbReference>
<organism evidence="7 8">
    <name type="scientific">Colocasia esculenta</name>
    <name type="common">Wild taro</name>
    <name type="synonym">Arum esculentum</name>
    <dbReference type="NCBI Taxonomy" id="4460"/>
    <lineage>
        <taxon>Eukaryota</taxon>
        <taxon>Viridiplantae</taxon>
        <taxon>Streptophyta</taxon>
        <taxon>Embryophyta</taxon>
        <taxon>Tracheophyta</taxon>
        <taxon>Spermatophyta</taxon>
        <taxon>Magnoliopsida</taxon>
        <taxon>Liliopsida</taxon>
        <taxon>Araceae</taxon>
        <taxon>Aroideae</taxon>
        <taxon>Colocasieae</taxon>
        <taxon>Colocasia</taxon>
    </lineage>
</organism>
<dbReference type="CDD" id="cd18322">
    <property type="entry name" value="BTB_POZ_SKP1"/>
    <property type="match status" value="1"/>
</dbReference>
<dbReference type="AlphaFoldDB" id="A0A843WQC0"/>
<evidence type="ECO:0000259" key="5">
    <source>
        <dbReference type="Pfam" id="PF01466"/>
    </source>
</evidence>
<evidence type="ECO:0000256" key="4">
    <source>
        <dbReference type="SAM" id="MobiDB-lite"/>
    </source>
</evidence>
<dbReference type="InterPro" id="IPR036296">
    <property type="entry name" value="SKP1-like_dim_sf"/>
</dbReference>
<evidence type="ECO:0000259" key="6">
    <source>
        <dbReference type="Pfam" id="PF03931"/>
    </source>
</evidence>
<feature type="region of interest" description="Disordered" evidence="4">
    <location>
        <begin position="211"/>
        <end position="233"/>
    </location>
</feature>
<dbReference type="UniPathway" id="UPA00143"/>
<dbReference type="GO" id="GO:0006511">
    <property type="term" value="P:ubiquitin-dependent protein catabolic process"/>
    <property type="evidence" value="ECO:0007669"/>
    <property type="project" value="InterPro"/>
</dbReference>
<dbReference type="SUPFAM" id="SSF81382">
    <property type="entry name" value="Skp1 dimerisation domain-like"/>
    <property type="match status" value="1"/>
</dbReference>
<dbReference type="InterPro" id="IPR016073">
    <property type="entry name" value="Skp1_comp_POZ"/>
</dbReference>
<keyword evidence="8" id="KW-1185">Reference proteome</keyword>
<dbReference type="EMBL" id="NMUH01003684">
    <property type="protein sequence ID" value="MQM06665.1"/>
    <property type="molecule type" value="Genomic_DNA"/>
</dbReference>
<name>A0A843WQC0_COLES</name>
<evidence type="ECO:0000256" key="1">
    <source>
        <dbReference type="ARBA" id="ARBA00004906"/>
    </source>
</evidence>
<reference evidence="7" key="1">
    <citation type="submission" date="2017-07" db="EMBL/GenBank/DDBJ databases">
        <title>Taro Niue Genome Assembly and Annotation.</title>
        <authorList>
            <person name="Atibalentja N."/>
            <person name="Keating K."/>
            <person name="Fields C.J."/>
        </authorList>
    </citation>
    <scope>NUCLEOTIDE SEQUENCE</scope>
    <source>
        <strain evidence="7">Niue_2</strain>
        <tissue evidence="7">Leaf</tissue>
    </source>
</reference>
<feature type="domain" description="SKP1 component POZ" evidence="6">
    <location>
        <begin position="151"/>
        <end position="209"/>
    </location>
</feature>
<proteinExistence type="inferred from homology"/>
<evidence type="ECO:0000256" key="2">
    <source>
        <dbReference type="ARBA" id="ARBA00009993"/>
    </source>
</evidence>
<dbReference type="InterPro" id="IPR016897">
    <property type="entry name" value="SKP1"/>
</dbReference>
<keyword evidence="3" id="KW-0833">Ubl conjugation pathway</keyword>
<comment type="pathway">
    <text evidence="1">Protein modification; protein ubiquitination.</text>
</comment>
<dbReference type="GO" id="GO:0016567">
    <property type="term" value="P:protein ubiquitination"/>
    <property type="evidence" value="ECO:0007669"/>
    <property type="project" value="UniProtKB-UniPathway"/>
</dbReference>
<evidence type="ECO:0000313" key="7">
    <source>
        <dbReference type="EMBL" id="MQM06665.1"/>
    </source>
</evidence>
<dbReference type="GO" id="GO:0009867">
    <property type="term" value="P:jasmonic acid mediated signaling pathway"/>
    <property type="evidence" value="ECO:0007669"/>
    <property type="project" value="UniProtKB-ARBA"/>
</dbReference>
<protein>
    <submittedName>
        <fullName evidence="7">Uncharacterized protein</fullName>
    </submittedName>
</protein>
<dbReference type="PANTHER" id="PTHR11165">
    <property type="entry name" value="SKP1"/>
    <property type="match status" value="1"/>
</dbReference>
<comment type="similarity">
    <text evidence="2">Belongs to the SKP1 family.</text>
</comment>
<dbReference type="Gene3D" id="3.30.710.10">
    <property type="entry name" value="Potassium Channel Kv1.1, Chain A"/>
    <property type="match status" value="1"/>
</dbReference>
<gene>
    <name evidence="7" type="ORF">Taro_039492</name>
</gene>
<sequence>MVLSFPCLLRRCSQLLPSVHRNRRLLPTSSTPRSSYSSSAFPAGRDLESEVLERGDRSGCLAPEEAAALSVLRVTGTPEAARPFASEVRRPDQSSNICDCSRIKEDQPAMSSAAEASTSKQAPAGAEATESENPKNPAGEAKNSNPQLPRKVLLRSMDGRDFEVEADVAMQSGTIKSMVEDQVEGKCIPLHNVSGAVLALVLEFFERHREDDDPKTRGGVPGGVADQFQPNPREEELEKLDREFVRNLDRDSLLGLAAAADYLNAKRLLDLTCQAIADTIKDMSVEEVREYLNIVNDYTPEEEEKVRNENEWAFQDRWCGDSSLTETFPSLFAIISFSRAFVAQVFDAQLSDGIWAPTFRRNLISEEIAQLEQLLFFLLDFKLAANKICFPGGKIPCFLLGILKHD</sequence>
<comment type="caution">
    <text evidence="7">The sequence shown here is derived from an EMBL/GenBank/DDBJ whole genome shotgun (WGS) entry which is preliminary data.</text>
</comment>
<dbReference type="InterPro" id="IPR011333">
    <property type="entry name" value="SKP1/BTB/POZ_sf"/>
</dbReference>
<dbReference type="Pfam" id="PF01466">
    <property type="entry name" value="Skp1"/>
    <property type="match status" value="1"/>
</dbReference>